<name>A0A5C5WCT4_9PLAN</name>
<evidence type="ECO:0000256" key="2">
    <source>
        <dbReference type="SAM" id="Phobius"/>
    </source>
</evidence>
<reference evidence="3 4" key="1">
    <citation type="submission" date="2019-02" db="EMBL/GenBank/DDBJ databases">
        <title>Deep-cultivation of Planctomycetes and their phenomic and genomic characterization uncovers novel biology.</title>
        <authorList>
            <person name="Wiegand S."/>
            <person name="Jogler M."/>
            <person name="Boedeker C."/>
            <person name="Pinto D."/>
            <person name="Vollmers J."/>
            <person name="Rivas-Marin E."/>
            <person name="Kohn T."/>
            <person name="Peeters S.H."/>
            <person name="Heuer A."/>
            <person name="Rast P."/>
            <person name="Oberbeckmann S."/>
            <person name="Bunk B."/>
            <person name="Jeske O."/>
            <person name="Meyerdierks A."/>
            <person name="Storesund J.E."/>
            <person name="Kallscheuer N."/>
            <person name="Luecker S."/>
            <person name="Lage O.M."/>
            <person name="Pohl T."/>
            <person name="Merkel B.J."/>
            <person name="Hornburger P."/>
            <person name="Mueller R.-W."/>
            <person name="Bruemmer F."/>
            <person name="Labrenz M."/>
            <person name="Spormann A.M."/>
            <person name="Op Den Camp H."/>
            <person name="Overmann J."/>
            <person name="Amann R."/>
            <person name="Jetten M.S.M."/>
            <person name="Mascher T."/>
            <person name="Medema M.H."/>
            <person name="Devos D.P."/>
            <person name="Kaster A.-K."/>
            <person name="Ovreas L."/>
            <person name="Rohde M."/>
            <person name="Galperin M.Y."/>
            <person name="Jogler C."/>
        </authorList>
    </citation>
    <scope>NUCLEOTIDE SEQUENCE [LARGE SCALE GENOMIC DNA]</scope>
    <source>
        <strain evidence="3 4">KOR42</strain>
    </source>
</reference>
<feature type="transmembrane region" description="Helical" evidence="2">
    <location>
        <begin position="93"/>
        <end position="114"/>
    </location>
</feature>
<keyword evidence="2" id="KW-1133">Transmembrane helix</keyword>
<feature type="region of interest" description="Disordered" evidence="1">
    <location>
        <begin position="155"/>
        <end position="175"/>
    </location>
</feature>
<keyword evidence="2" id="KW-0812">Transmembrane</keyword>
<dbReference type="OrthoDB" id="279299at2"/>
<sequence length="175" mass="18647">MQTSPEYPIRLTVCDNAQQVRHIISELQNEGFSHEEIGVVCSMDACEREFKEFIHQHPGEEKRNDALNKSGLAALGMGAAAVAAGLLTTAGTAVAILGVFFGAALTGTFAALMVTRGAEKEVADYYDQAITSGKIIVAVETEDVERQKVADRILSHGGGEQTALPRETPNAESIS</sequence>
<accession>A0A5C5WCT4</accession>
<dbReference type="AlphaFoldDB" id="A0A5C5WCT4"/>
<protein>
    <recommendedName>
        <fullName evidence="5">General stress protein 17M-like domain-containing protein</fullName>
    </recommendedName>
</protein>
<dbReference type="Proteomes" id="UP000317243">
    <property type="component" value="Unassembled WGS sequence"/>
</dbReference>
<feature type="transmembrane region" description="Helical" evidence="2">
    <location>
        <begin position="70"/>
        <end position="87"/>
    </location>
</feature>
<proteinExistence type="predicted"/>
<comment type="caution">
    <text evidence="3">The sequence shown here is derived from an EMBL/GenBank/DDBJ whole genome shotgun (WGS) entry which is preliminary data.</text>
</comment>
<evidence type="ECO:0000313" key="4">
    <source>
        <dbReference type="Proteomes" id="UP000317243"/>
    </source>
</evidence>
<evidence type="ECO:0008006" key="5">
    <source>
        <dbReference type="Google" id="ProtNLM"/>
    </source>
</evidence>
<organism evidence="3 4">
    <name type="scientific">Thalassoglobus neptunius</name>
    <dbReference type="NCBI Taxonomy" id="1938619"/>
    <lineage>
        <taxon>Bacteria</taxon>
        <taxon>Pseudomonadati</taxon>
        <taxon>Planctomycetota</taxon>
        <taxon>Planctomycetia</taxon>
        <taxon>Planctomycetales</taxon>
        <taxon>Planctomycetaceae</taxon>
        <taxon>Thalassoglobus</taxon>
    </lineage>
</organism>
<dbReference type="RefSeq" id="WP_146511479.1">
    <property type="nucleotide sequence ID" value="NZ_SIHI01000022.1"/>
</dbReference>
<dbReference type="EMBL" id="SIHI01000022">
    <property type="protein sequence ID" value="TWT47885.1"/>
    <property type="molecule type" value="Genomic_DNA"/>
</dbReference>
<gene>
    <name evidence="3" type="ORF">KOR42_40830</name>
</gene>
<evidence type="ECO:0000313" key="3">
    <source>
        <dbReference type="EMBL" id="TWT47885.1"/>
    </source>
</evidence>
<keyword evidence="2" id="KW-0472">Membrane</keyword>
<keyword evidence="4" id="KW-1185">Reference proteome</keyword>
<evidence type="ECO:0000256" key="1">
    <source>
        <dbReference type="SAM" id="MobiDB-lite"/>
    </source>
</evidence>